<evidence type="ECO:0000256" key="1">
    <source>
        <dbReference type="SAM" id="SignalP"/>
    </source>
</evidence>
<gene>
    <name evidence="2" type="ORF">QJ048_12750</name>
</gene>
<name>A0ABT6RDL3_9BACT</name>
<protein>
    <submittedName>
        <fullName evidence="2">Gliding motility-associated C-terminal domain-containing protein</fullName>
    </submittedName>
</protein>
<feature type="signal peptide" evidence="1">
    <location>
        <begin position="1"/>
        <end position="21"/>
    </location>
</feature>
<feature type="chain" id="PRO_5046941604" evidence="1">
    <location>
        <begin position="22"/>
        <end position="1150"/>
    </location>
</feature>
<evidence type="ECO:0000313" key="3">
    <source>
        <dbReference type="Proteomes" id="UP001226434"/>
    </source>
</evidence>
<dbReference type="RefSeq" id="WP_282334748.1">
    <property type="nucleotide sequence ID" value="NZ_JASBRG010000007.1"/>
</dbReference>
<reference evidence="2 3" key="1">
    <citation type="submission" date="2023-05" db="EMBL/GenBank/DDBJ databases">
        <title>Genome sequence of Pinibacter sp. MAH-24.</title>
        <authorList>
            <person name="Huq M.A."/>
        </authorList>
    </citation>
    <scope>NUCLEOTIDE SEQUENCE [LARGE SCALE GENOMIC DNA]</scope>
    <source>
        <strain evidence="2 3">MAH-24</strain>
    </source>
</reference>
<keyword evidence="1" id="KW-0732">Signal</keyword>
<evidence type="ECO:0000313" key="2">
    <source>
        <dbReference type="EMBL" id="MDI3320652.1"/>
    </source>
</evidence>
<dbReference type="EMBL" id="JASBRG010000007">
    <property type="protein sequence ID" value="MDI3320652.1"/>
    <property type="molecule type" value="Genomic_DNA"/>
</dbReference>
<dbReference type="InterPro" id="IPR026341">
    <property type="entry name" value="T9SS_type_B"/>
</dbReference>
<comment type="caution">
    <text evidence="2">The sequence shown here is derived from an EMBL/GenBank/DDBJ whole genome shotgun (WGS) entry which is preliminary data.</text>
</comment>
<proteinExistence type="predicted"/>
<accession>A0ABT6RDL3</accession>
<dbReference type="Pfam" id="PF13585">
    <property type="entry name" value="CHU_C"/>
    <property type="match status" value="1"/>
</dbReference>
<organism evidence="2 3">
    <name type="scientific">Pinibacter soli</name>
    <dbReference type="NCBI Taxonomy" id="3044211"/>
    <lineage>
        <taxon>Bacteria</taxon>
        <taxon>Pseudomonadati</taxon>
        <taxon>Bacteroidota</taxon>
        <taxon>Chitinophagia</taxon>
        <taxon>Chitinophagales</taxon>
        <taxon>Chitinophagaceae</taxon>
        <taxon>Pinibacter</taxon>
    </lineage>
</organism>
<dbReference type="NCBIfam" id="TIGR04131">
    <property type="entry name" value="Bac_Flav_CTERM"/>
    <property type="match status" value="1"/>
</dbReference>
<dbReference type="Proteomes" id="UP001226434">
    <property type="component" value="Unassembled WGS sequence"/>
</dbReference>
<dbReference type="PROSITE" id="PS51257">
    <property type="entry name" value="PROKAR_LIPOPROTEIN"/>
    <property type="match status" value="1"/>
</dbReference>
<keyword evidence="3" id="KW-1185">Reference proteome</keyword>
<sequence length="1150" mass="128146">MRPLITLFFSIILLMACTSYAQTSQSPSFMQRGELDSIMLLQRERITGRLDKQDLFHSTPAKMAGLRAGPASFIGQSISPASLNGPIRSDCNDTSGRFFLQQDGIALFFNKSIRASDNNILICGEFQDMNNSYNIGGMLTKVDEWGNVLWSKYYDSTGKKANSNEWLNYYKVLELRDNSILLVGSTVNRTTGNDDLLISKTDDKGNLLWTKIFASRLWENYHGSGDYYYVQQILQDPSSDDVFFIGPNWLAGHTLIRLNTNDGHIVWSRLYQSKNFSYDRPFGLDVTANEIITFSKSSVNNELYLTAFRIDKNKGDTLQTNYFKITDTAGSKPGFLQNEEVTKLNNGHYMISGAPYGYYQYQWNGVTPFYQMSFGEFDEKLNLVSTYSFRSTVQPNINSSYNTIYPDGSGFFIMKNDIDNTTSDMYFVQYKGKSLLKQRKRRYEVELVPYSSNSLRMDDGGDLDIKTNYNYPAGIFKLEFMKLHLSDTASDCLGYNDNSLFVQPFTAQWAKWSLDSTGANVFSESQFKAYRAFNASLTLQPGCQKIAHCDTISMVFQKDTVCVNEPLPFLVRKNPACGAIPFFDYDTTAVKSLLQVNDSTFHFTFKKSWEGFVHASINGCKTLMDSSKITVMAAPGNVYLGADKEICPGNTITLNAHKGYASYKWQDGSTDSIFQATMAGKYYVTVADACGNTYSDTLLITDHAPVPMTLGSDMSICKGDTISITAPAGFKTYEWMVNYNSLQLAANIMRVFPASDTLYAVKAILESGCYATDSVQVTVKQINKINLGNDTSLCEQQTLLMDAGAGYDTYKWNTGATSRSLTVSTAGSFIVTAYLNGCKTADTLQVKQINTLPYFTLGNDTTLCTGQTLIYDFKISNAAYLWNTGSSSNSLSITLAGTYWLQASRNGCMFSDTVKVKNITTPFVSLGNDTTLCEGDIKMLHAYNQNAQYKWQDGSRAADYVISKAGIYNVVASIENCEAKDEIKIQYLAQPKFNLGNDTAICKGSAITLSPALNTKADFLWQDNSTMPYFTASGEGTYSLKATNICGSYNGTIRIGTVLCLLNMPNAFTPNNDGNNDVFKVKYVFPVQLFTMDIYNRWGQKVFTSNDIKKGWDGSVNGLQAPTGSYIWTISLIDIDGKKQQQKGVVTLFR</sequence>